<dbReference type="EMBL" id="CP121694">
    <property type="protein sequence ID" value="WRO21628.1"/>
    <property type="molecule type" value="Genomic_DNA"/>
</dbReference>
<gene>
    <name evidence="2" type="ORF">MFMK1_001438</name>
</gene>
<keyword evidence="3" id="KW-1185">Reference proteome</keyword>
<dbReference type="KEGG" id="dbc:MFMK1_001438"/>
<dbReference type="Pfam" id="PF00753">
    <property type="entry name" value="Lactamase_B"/>
    <property type="match status" value="1"/>
</dbReference>
<sequence>MVIKLTDGLQLIFGENTGGFPYSNSLLITGETRALVDAGAGVNILKDIAEQGIETLILSHFHPDHGRDAYLFKDSQRWVHIGDAPAVADRRRYKEFRNYQLPGNEGLMAIEEASPLGKYPHSPVARAFTDGEELDFGKGARVTVVHTPGHTAGHCCFYEVDREILYAADVDAGPFGPWYGDEVSDIDDFIHSVDKIIELRPKLLVPGHGKPVTENIMEKLTKYIRVIDRREDDIIQFLAEKPSSLDDLVGQGLIYRRMPAPGEIFRLFEKGMLQKHLQRLLRFKEVTVDGDLYYTC</sequence>
<dbReference type="InterPro" id="IPR050662">
    <property type="entry name" value="Sec-metab_biosynth-thioest"/>
</dbReference>
<dbReference type="InterPro" id="IPR001279">
    <property type="entry name" value="Metallo-B-lactamas"/>
</dbReference>
<protein>
    <submittedName>
        <fullName evidence="2">MBL fold metallo-hydrolase</fullName>
    </submittedName>
</protein>
<evidence type="ECO:0000259" key="1">
    <source>
        <dbReference type="SMART" id="SM00849"/>
    </source>
</evidence>
<dbReference type="AlphaFoldDB" id="A0AAU0UR22"/>
<dbReference type="SMART" id="SM00849">
    <property type="entry name" value="Lactamase_B"/>
    <property type="match status" value="1"/>
</dbReference>
<name>A0AAU0UR22_9FIRM</name>
<dbReference type="PANTHER" id="PTHR23131">
    <property type="entry name" value="ENDORIBONUCLEASE LACTB2"/>
    <property type="match status" value="1"/>
</dbReference>
<organism evidence="2 3">
    <name type="scientific">Metallumcola ferriviriculae</name>
    <dbReference type="NCBI Taxonomy" id="3039180"/>
    <lineage>
        <taxon>Bacteria</taxon>
        <taxon>Bacillati</taxon>
        <taxon>Bacillota</taxon>
        <taxon>Clostridia</taxon>
        <taxon>Neomoorellales</taxon>
        <taxon>Desulfitibacteraceae</taxon>
        <taxon>Metallumcola</taxon>
    </lineage>
</organism>
<proteinExistence type="predicted"/>
<evidence type="ECO:0000313" key="2">
    <source>
        <dbReference type="EMBL" id="WRO21628.1"/>
    </source>
</evidence>
<dbReference type="Gene3D" id="3.60.15.10">
    <property type="entry name" value="Ribonuclease Z/Hydroxyacylglutathione hydrolase-like"/>
    <property type="match status" value="1"/>
</dbReference>
<feature type="domain" description="Metallo-beta-lactamase" evidence="1">
    <location>
        <begin position="22"/>
        <end position="208"/>
    </location>
</feature>
<dbReference type="RefSeq" id="WP_366924460.1">
    <property type="nucleotide sequence ID" value="NZ_CP121694.1"/>
</dbReference>
<dbReference type="SUPFAM" id="SSF56281">
    <property type="entry name" value="Metallo-hydrolase/oxidoreductase"/>
    <property type="match status" value="1"/>
</dbReference>
<evidence type="ECO:0000313" key="3">
    <source>
        <dbReference type="Proteomes" id="UP001329915"/>
    </source>
</evidence>
<dbReference type="InterPro" id="IPR036866">
    <property type="entry name" value="RibonucZ/Hydroxyglut_hydro"/>
</dbReference>
<dbReference type="PANTHER" id="PTHR23131:SF0">
    <property type="entry name" value="ENDORIBONUCLEASE LACTB2"/>
    <property type="match status" value="1"/>
</dbReference>
<dbReference type="Proteomes" id="UP001329915">
    <property type="component" value="Chromosome"/>
</dbReference>
<reference evidence="2 3" key="1">
    <citation type="submission" date="2023-04" db="EMBL/GenBank/DDBJ databases">
        <authorList>
            <person name="Hsu D."/>
        </authorList>
    </citation>
    <scope>NUCLEOTIDE SEQUENCE [LARGE SCALE GENOMIC DNA]</scope>
    <source>
        <strain evidence="2 3">MK1</strain>
    </source>
</reference>
<accession>A0AAU0UR22</accession>